<evidence type="ECO:0000256" key="6">
    <source>
        <dbReference type="ARBA" id="ARBA00022989"/>
    </source>
</evidence>
<proteinExistence type="inferred from homology"/>
<dbReference type="OrthoDB" id="9808602at2"/>
<dbReference type="GO" id="GO:0016780">
    <property type="term" value="F:phosphotransferase activity, for other substituted phosphate groups"/>
    <property type="evidence" value="ECO:0007669"/>
    <property type="project" value="TreeGrafter"/>
</dbReference>
<dbReference type="InterPro" id="IPR003362">
    <property type="entry name" value="Bact_transf"/>
</dbReference>
<keyword evidence="3" id="KW-1003">Cell membrane</keyword>
<keyword evidence="11" id="KW-1185">Reference proteome</keyword>
<feature type="domain" description="Bacterial sugar transferase" evidence="9">
    <location>
        <begin position="53"/>
        <end position="224"/>
    </location>
</feature>
<comment type="similarity">
    <text evidence="2">Belongs to the bacterial sugar transferase family.</text>
</comment>
<evidence type="ECO:0000256" key="3">
    <source>
        <dbReference type="ARBA" id="ARBA00022475"/>
    </source>
</evidence>
<dbReference type="PANTHER" id="PTHR30576:SF4">
    <property type="entry name" value="UNDECAPRENYL-PHOSPHATE GALACTOSE PHOSPHOTRANSFERASE"/>
    <property type="match status" value="1"/>
</dbReference>
<keyword evidence="7 8" id="KW-0472">Membrane</keyword>
<protein>
    <recommendedName>
        <fullName evidence="9">Bacterial sugar transferase domain-containing protein</fullName>
    </recommendedName>
</protein>
<dbReference type="GO" id="GO:0005886">
    <property type="term" value="C:plasma membrane"/>
    <property type="evidence" value="ECO:0007669"/>
    <property type="project" value="UniProtKB-SubCell"/>
</dbReference>
<dbReference type="PANTHER" id="PTHR30576">
    <property type="entry name" value="COLANIC BIOSYNTHESIS UDP-GLUCOSE LIPID CARRIER TRANSFERASE"/>
    <property type="match status" value="1"/>
</dbReference>
<keyword evidence="6 8" id="KW-1133">Transmembrane helix</keyword>
<dbReference type="Pfam" id="PF02397">
    <property type="entry name" value="Bac_transf"/>
    <property type="match status" value="1"/>
</dbReference>
<keyword evidence="5 8" id="KW-0812">Transmembrane</keyword>
<evidence type="ECO:0000259" key="9">
    <source>
        <dbReference type="Pfam" id="PF02397"/>
    </source>
</evidence>
<keyword evidence="4" id="KW-0808">Transferase</keyword>
<evidence type="ECO:0000256" key="5">
    <source>
        <dbReference type="ARBA" id="ARBA00022692"/>
    </source>
</evidence>
<gene>
    <name evidence="10" type="ORF">WQQ_26520</name>
</gene>
<reference evidence="10 11" key="1">
    <citation type="journal article" date="2012" name="J. Bacteriol.">
        <title>Genome Sequence of n-Alkane-Degrading Hydrocarboniphaga effusa Strain AP103T (ATCC BAA-332T).</title>
        <authorList>
            <person name="Chang H.K."/>
            <person name="Zylstra G.J."/>
            <person name="Chae J.C."/>
        </authorList>
    </citation>
    <scope>NUCLEOTIDE SEQUENCE [LARGE SCALE GENOMIC DNA]</scope>
    <source>
        <strain evidence="10 11">AP103</strain>
    </source>
</reference>
<name>I8T588_9GAMM</name>
<dbReference type="RefSeq" id="WP_007185593.1">
    <property type="nucleotide sequence ID" value="NZ_AKGD01000002.1"/>
</dbReference>
<evidence type="ECO:0000313" key="11">
    <source>
        <dbReference type="Proteomes" id="UP000003704"/>
    </source>
</evidence>
<evidence type="ECO:0000256" key="1">
    <source>
        <dbReference type="ARBA" id="ARBA00004236"/>
    </source>
</evidence>
<evidence type="ECO:0000256" key="4">
    <source>
        <dbReference type="ARBA" id="ARBA00022679"/>
    </source>
</evidence>
<evidence type="ECO:0000256" key="8">
    <source>
        <dbReference type="SAM" id="Phobius"/>
    </source>
</evidence>
<comment type="caution">
    <text evidence="10">The sequence shown here is derived from an EMBL/GenBank/DDBJ whole genome shotgun (WGS) entry which is preliminary data.</text>
</comment>
<dbReference type="AlphaFoldDB" id="I8T588"/>
<comment type="subcellular location">
    <subcellularLocation>
        <location evidence="1">Cell membrane</location>
    </subcellularLocation>
</comment>
<evidence type="ECO:0000256" key="2">
    <source>
        <dbReference type="ARBA" id="ARBA00006464"/>
    </source>
</evidence>
<feature type="transmembrane region" description="Helical" evidence="8">
    <location>
        <begin position="56"/>
        <end position="80"/>
    </location>
</feature>
<sequence length="228" mass="25324">MAGGDESIYTLETAKTSAASRGPVVGAISLTDTAQEVANRDFAELRGKYWSLKRPIGLAIGLLAALVSLPAFLVIAVVLARQGRPVFIRRKRLGLHGHLFVSYYFRTMLPDSLRHYDASTGRLQPAMDKFGRFLLRTKLDHLPLLINVLRGDMNLVGPRPLSQEELIGAGRAARFSLSVRPGLTGLWWLHEETDLRRRLALDRSYIERASLSLDARIVARTLLMIHGG</sequence>
<evidence type="ECO:0000313" key="10">
    <source>
        <dbReference type="EMBL" id="EIT69070.1"/>
    </source>
</evidence>
<accession>I8T588</accession>
<organism evidence="10 11">
    <name type="scientific">Hydrocarboniphaga effusa AP103</name>
    <dbReference type="NCBI Taxonomy" id="1172194"/>
    <lineage>
        <taxon>Bacteria</taxon>
        <taxon>Pseudomonadati</taxon>
        <taxon>Pseudomonadota</taxon>
        <taxon>Gammaproteobacteria</taxon>
        <taxon>Nevskiales</taxon>
        <taxon>Nevskiaceae</taxon>
        <taxon>Hydrocarboniphaga</taxon>
    </lineage>
</organism>
<dbReference type="STRING" id="1172194.WQQ_26520"/>
<dbReference type="EMBL" id="AKGD01000002">
    <property type="protein sequence ID" value="EIT69070.1"/>
    <property type="molecule type" value="Genomic_DNA"/>
</dbReference>
<evidence type="ECO:0000256" key="7">
    <source>
        <dbReference type="ARBA" id="ARBA00023136"/>
    </source>
</evidence>
<dbReference type="Proteomes" id="UP000003704">
    <property type="component" value="Unassembled WGS sequence"/>
</dbReference>